<evidence type="ECO:0000256" key="4">
    <source>
        <dbReference type="ARBA" id="ARBA00022989"/>
    </source>
</evidence>
<dbReference type="Pfam" id="PF06271">
    <property type="entry name" value="RDD"/>
    <property type="match status" value="1"/>
</dbReference>
<proteinExistence type="predicted"/>
<reference evidence="9" key="1">
    <citation type="journal article" date="2019" name="Int. J. Syst. Evol. Microbiol.">
        <title>The Global Catalogue of Microorganisms (GCM) 10K type strain sequencing project: providing services to taxonomists for standard genome sequencing and annotation.</title>
        <authorList>
            <consortium name="The Broad Institute Genomics Platform"/>
            <consortium name="The Broad Institute Genome Sequencing Center for Infectious Disease"/>
            <person name="Wu L."/>
            <person name="Ma J."/>
        </authorList>
    </citation>
    <scope>NUCLEOTIDE SEQUENCE [LARGE SCALE GENOMIC DNA]</scope>
    <source>
        <strain evidence="9">NBRC 110140</strain>
    </source>
</reference>
<evidence type="ECO:0000256" key="6">
    <source>
        <dbReference type="SAM" id="Phobius"/>
    </source>
</evidence>
<dbReference type="RefSeq" id="WP_284376259.1">
    <property type="nucleotide sequence ID" value="NZ_BSNN01000002.1"/>
</dbReference>
<evidence type="ECO:0000256" key="2">
    <source>
        <dbReference type="ARBA" id="ARBA00022475"/>
    </source>
</evidence>
<accession>A0ABQ5VSS5</accession>
<evidence type="ECO:0000313" key="8">
    <source>
        <dbReference type="EMBL" id="GLQ34478.1"/>
    </source>
</evidence>
<feature type="transmembrane region" description="Helical" evidence="6">
    <location>
        <begin position="33"/>
        <end position="66"/>
    </location>
</feature>
<keyword evidence="2" id="KW-1003">Cell membrane</keyword>
<gene>
    <name evidence="8" type="ORF">GCM10007939_07610</name>
</gene>
<evidence type="ECO:0000259" key="7">
    <source>
        <dbReference type="Pfam" id="PF06271"/>
    </source>
</evidence>
<evidence type="ECO:0000256" key="5">
    <source>
        <dbReference type="ARBA" id="ARBA00023136"/>
    </source>
</evidence>
<dbReference type="InterPro" id="IPR010432">
    <property type="entry name" value="RDD"/>
</dbReference>
<keyword evidence="3 6" id="KW-0812">Transmembrane</keyword>
<dbReference type="PANTHER" id="PTHR36115">
    <property type="entry name" value="PROLINE-RICH ANTIGEN HOMOLOG-RELATED"/>
    <property type="match status" value="1"/>
</dbReference>
<feature type="domain" description="RDD" evidence="7">
    <location>
        <begin position="22"/>
        <end position="139"/>
    </location>
</feature>
<keyword evidence="4 6" id="KW-1133">Transmembrane helix</keyword>
<dbReference type="Proteomes" id="UP001156694">
    <property type="component" value="Unassembled WGS sequence"/>
</dbReference>
<evidence type="ECO:0000256" key="3">
    <source>
        <dbReference type="ARBA" id="ARBA00022692"/>
    </source>
</evidence>
<dbReference type="EMBL" id="BSNN01000002">
    <property type="protein sequence ID" value="GLQ34478.1"/>
    <property type="molecule type" value="Genomic_DNA"/>
</dbReference>
<name>A0ABQ5VSS5_9RHOB</name>
<sequence length="149" mass="16603">MQDHHSGLPDPILDAQFYAGVPFKRLIAWGVDLVIILLISLVLVVVTLGILLFLFPLLFLSVGVGYRIFMINRRSATLGMIFTGIEFRNNQGNRFTLEQSIWHTLAFSCMSISVLLQLASMAMMLFGARGQGLHDLIMGTTAINRPVEH</sequence>
<comment type="caution">
    <text evidence="8">The sequence shown here is derived from an EMBL/GenBank/DDBJ whole genome shotgun (WGS) entry which is preliminary data.</text>
</comment>
<protein>
    <recommendedName>
        <fullName evidence="7">RDD domain-containing protein</fullName>
    </recommendedName>
</protein>
<evidence type="ECO:0000256" key="1">
    <source>
        <dbReference type="ARBA" id="ARBA00004651"/>
    </source>
</evidence>
<comment type="subcellular location">
    <subcellularLocation>
        <location evidence="1">Cell membrane</location>
        <topology evidence="1">Multi-pass membrane protein</topology>
    </subcellularLocation>
</comment>
<keyword evidence="5 6" id="KW-0472">Membrane</keyword>
<feature type="transmembrane region" description="Helical" evidence="6">
    <location>
        <begin position="104"/>
        <end position="126"/>
    </location>
</feature>
<keyword evidence="9" id="KW-1185">Reference proteome</keyword>
<organism evidence="8 9">
    <name type="scientific">Amylibacter marinus</name>
    <dbReference type="NCBI Taxonomy" id="1475483"/>
    <lineage>
        <taxon>Bacteria</taxon>
        <taxon>Pseudomonadati</taxon>
        <taxon>Pseudomonadota</taxon>
        <taxon>Alphaproteobacteria</taxon>
        <taxon>Rhodobacterales</taxon>
        <taxon>Paracoccaceae</taxon>
        <taxon>Amylibacter</taxon>
    </lineage>
</organism>
<dbReference type="InterPro" id="IPR051791">
    <property type="entry name" value="Pra-immunoreactive"/>
</dbReference>
<evidence type="ECO:0000313" key="9">
    <source>
        <dbReference type="Proteomes" id="UP001156694"/>
    </source>
</evidence>